<dbReference type="InterPro" id="IPR005064">
    <property type="entry name" value="BUG"/>
</dbReference>
<protein>
    <submittedName>
        <fullName evidence="3">Tripartite tricarboxylate transporter substrate binding protein</fullName>
    </submittedName>
</protein>
<evidence type="ECO:0000256" key="1">
    <source>
        <dbReference type="ARBA" id="ARBA00006987"/>
    </source>
</evidence>
<dbReference type="EMBL" id="JAQLGM010000019">
    <property type="protein sequence ID" value="MDB2000418.1"/>
    <property type="molecule type" value="Genomic_DNA"/>
</dbReference>
<dbReference type="Pfam" id="PF03401">
    <property type="entry name" value="TctC"/>
    <property type="match status" value="1"/>
</dbReference>
<dbReference type="PROSITE" id="PS51257">
    <property type="entry name" value="PROKAR_LIPOPROTEIN"/>
    <property type="match status" value="1"/>
</dbReference>
<comment type="similarity">
    <text evidence="1">Belongs to the UPF0065 (bug) family.</text>
</comment>
<gene>
    <name evidence="3" type="ORF">PM006_09420</name>
</gene>
<dbReference type="PANTHER" id="PTHR42928">
    <property type="entry name" value="TRICARBOXYLATE-BINDING PROTEIN"/>
    <property type="match status" value="1"/>
</dbReference>
<dbReference type="PANTHER" id="PTHR42928:SF5">
    <property type="entry name" value="BLR1237 PROTEIN"/>
    <property type="match status" value="1"/>
</dbReference>
<dbReference type="InterPro" id="IPR042100">
    <property type="entry name" value="Bug_dom1"/>
</dbReference>
<evidence type="ECO:0000313" key="4">
    <source>
        <dbReference type="Proteomes" id="UP001300871"/>
    </source>
</evidence>
<dbReference type="Gene3D" id="3.40.190.10">
    <property type="entry name" value="Periplasmic binding protein-like II"/>
    <property type="match status" value="1"/>
</dbReference>
<proteinExistence type="inferred from homology"/>
<keyword evidence="2" id="KW-0732">Signal</keyword>
<accession>A0AAW6AYH5</accession>
<feature type="chain" id="PRO_5044477637" evidence="2">
    <location>
        <begin position="19"/>
        <end position="338"/>
    </location>
</feature>
<dbReference type="RefSeq" id="WP_150027962.1">
    <property type="nucleotide sequence ID" value="NZ_JANKAG010000001.1"/>
</dbReference>
<dbReference type="CDD" id="cd07012">
    <property type="entry name" value="PBP2_Bug_TTT"/>
    <property type="match status" value="1"/>
</dbReference>
<dbReference type="PIRSF" id="PIRSF017082">
    <property type="entry name" value="YflP"/>
    <property type="match status" value="1"/>
</dbReference>
<dbReference type="SUPFAM" id="SSF53850">
    <property type="entry name" value="Periplasmic binding protein-like II"/>
    <property type="match status" value="1"/>
</dbReference>
<evidence type="ECO:0000256" key="2">
    <source>
        <dbReference type="SAM" id="SignalP"/>
    </source>
</evidence>
<feature type="signal peptide" evidence="2">
    <location>
        <begin position="1"/>
        <end position="18"/>
    </location>
</feature>
<evidence type="ECO:0000313" key="3">
    <source>
        <dbReference type="EMBL" id="MDB2000418.1"/>
    </source>
</evidence>
<comment type="caution">
    <text evidence="3">The sequence shown here is derived from an EMBL/GenBank/DDBJ whole genome shotgun (WGS) entry which is preliminary data.</text>
</comment>
<dbReference type="Proteomes" id="UP001300871">
    <property type="component" value="Unassembled WGS sequence"/>
</dbReference>
<name>A0AAW6AYH5_CLOSY</name>
<sequence>MKKWVCLALAVITGVSLIGCSNSPESTSGTVTAAPSAGVEGGDKAAAGYEPSGTLTIVVPYAAGGAVDLGSRLLAKYLSEYSSTDVIVSNVAGGGGTVGAADVLKYNADGSYMLALNPSPTYVSTKDKPLTFDILKDYAFCAMMVQDQRLYVGKSDNSNFSTVEEAIEYGKANPKKFNVGCSGSGNTSYLAAEQFLTSTGIEGNIVPFDGAAEAKSALLGGHIDLAVLALSEYAASANELMAIATGGEERFDKMPEVPCMTELGYPMANYVTRGYAMKAGTDEAIMEYWSQRIGEVCTDERFLKEAEELGLPIVYMDYKTAQACAEEEMALYREVFGE</sequence>
<reference evidence="3" key="1">
    <citation type="submission" date="2023-01" db="EMBL/GenBank/DDBJ databases">
        <title>Human gut microbiome strain richness.</title>
        <authorList>
            <person name="Chen-Liaw A."/>
        </authorList>
    </citation>
    <scope>NUCLEOTIDE SEQUENCE</scope>
    <source>
        <strain evidence="3">B1_m1001713B170214d0_201011</strain>
    </source>
</reference>
<dbReference type="Gene3D" id="3.40.190.150">
    <property type="entry name" value="Bordetella uptake gene, domain 1"/>
    <property type="match status" value="1"/>
</dbReference>
<organism evidence="3 4">
    <name type="scientific">Clostridium symbiosum</name>
    <name type="common">Bacteroides symbiosus</name>
    <dbReference type="NCBI Taxonomy" id="1512"/>
    <lineage>
        <taxon>Bacteria</taxon>
        <taxon>Bacillati</taxon>
        <taxon>Bacillota</taxon>
        <taxon>Clostridia</taxon>
        <taxon>Lachnospirales</taxon>
        <taxon>Lachnospiraceae</taxon>
        <taxon>Otoolea</taxon>
    </lineage>
</organism>
<dbReference type="AlphaFoldDB" id="A0AAW6AYH5"/>
<dbReference type="GeneID" id="57969489"/>